<dbReference type="SUPFAM" id="SSF69279">
    <property type="entry name" value="Phage tail proteins"/>
    <property type="match status" value="1"/>
</dbReference>
<sequence>MLLSDQIRAIAEGMLGFGSRPIRVNWGQDRQKRFDNQLALLYAETDEGLMTGIVGHLVCVSTRSDLPSSMFMGLPVGLDIYTADTSTPRSINGIVSEVRIGASDGDLTCYRFTIIDAVRLLHGKFNSRIFKNKRLPDIFQMLFAGYCRHAGFARAVDLDLSLLNTARYPERVFVRQADEPDGKFIERLARRDGITYFARPGDQKGKVSDTPMHTVVMVDDPSHVPRSRAQTLRYGGATGTHTSDTITSMSWAHAMTSRRATIQSPDFKTARVASSAQEQLSNLVYQQSAA</sequence>
<gene>
    <name evidence="1" type="ORF">I6G56_20215</name>
</gene>
<protein>
    <recommendedName>
        <fullName evidence="3">Rhs element Vgr protein</fullName>
    </recommendedName>
</protein>
<evidence type="ECO:0000313" key="1">
    <source>
        <dbReference type="EMBL" id="QPS46817.1"/>
    </source>
</evidence>
<evidence type="ECO:0000313" key="2">
    <source>
        <dbReference type="Proteomes" id="UP000594943"/>
    </source>
</evidence>
<dbReference type="Proteomes" id="UP000594943">
    <property type="component" value="Chromosome 2"/>
</dbReference>
<evidence type="ECO:0008006" key="3">
    <source>
        <dbReference type="Google" id="ProtNLM"/>
    </source>
</evidence>
<dbReference type="EMBL" id="CP065687">
    <property type="protein sequence ID" value="QPS46817.1"/>
    <property type="molecule type" value="Genomic_DNA"/>
</dbReference>
<accession>A0A7T2U703</accession>
<dbReference type="KEGG" id="bhg:I6G56_20215"/>
<dbReference type="Gene3D" id="3.55.50.10">
    <property type="entry name" value="Baseplate protein-like domains"/>
    <property type="match status" value="1"/>
</dbReference>
<reference evidence="1 2" key="1">
    <citation type="submission" date="2020-12" db="EMBL/GenBank/DDBJ databases">
        <title>FDA dAtabase for Regulatory Grade micrObial Sequences (FDA-ARGOS): Supporting development and validation of Infectious Disease Dx tests.</title>
        <authorList>
            <person name="Nelson B."/>
            <person name="Plummer A."/>
            <person name="Tallon L."/>
            <person name="Sadzewicz L."/>
            <person name="Zhao X."/>
            <person name="Boylan J."/>
            <person name="Ott S."/>
            <person name="Bowen H."/>
            <person name="Vavikolanu K."/>
            <person name="Mehta A."/>
            <person name="Aluvathingal J."/>
            <person name="Nadendla S."/>
            <person name="Myers T."/>
            <person name="Yan Y."/>
            <person name="Sichtig H."/>
        </authorList>
    </citation>
    <scope>NUCLEOTIDE SEQUENCE [LARGE SCALE GENOMIC DNA]</scope>
    <source>
        <strain evidence="1 2">FDAARGOS_899</strain>
    </source>
</reference>
<dbReference type="Pfam" id="PF05954">
    <property type="entry name" value="Phage_GPD"/>
    <property type="match status" value="1"/>
</dbReference>
<organism evidence="1 2">
    <name type="scientific">Burkholderia humptydooensis</name>
    <dbReference type="NCBI Taxonomy" id="430531"/>
    <lineage>
        <taxon>Bacteria</taxon>
        <taxon>Pseudomonadati</taxon>
        <taxon>Pseudomonadota</taxon>
        <taxon>Betaproteobacteria</taxon>
        <taxon>Burkholderiales</taxon>
        <taxon>Burkholderiaceae</taxon>
        <taxon>Burkholderia</taxon>
        <taxon>pseudomallei group</taxon>
    </lineage>
</organism>
<dbReference type="AlphaFoldDB" id="A0A7T2U703"/>
<dbReference type="RefSeq" id="WP_144411897.1">
    <property type="nucleotide sequence ID" value="NZ_CP013382.1"/>
</dbReference>
<proteinExistence type="predicted"/>
<name>A0A7T2U703_9BURK</name>